<name>A0A9Q1KYD5_9CARY</name>
<sequence length="394" mass="43611">MVGSGKISKNITNIWGRLICLGKPIVRMDSFNPMKTLVENDRQPFKGCCGKKYLGLEDIVDAELEDGEVRETIAVQANSNSVQKKKKKANEGFIDSTNSITRNRTTNFSRYGYSVEIFKITQHLKPLGLVLENKHAKNRPSGFGKSVGDHFNHEEASSRTLEMIQHHWKKARFKERSILKNYSGLQAWKENIAYTPEELARNFQSISISRRVAHPWLGEGDFSIAKDSIPVLLHAGVVQEIGHCGLAYQNPMPRQSSFKSHSPVFRAFAASFRCHASITRLHNPSSSSSGLPQQQNPSAQPFSLLQPLVLFILALGHLLLLFLEICIQPGLTRALSNLSYTLFVLSRSPTTIHGCSDGGSSTISSFPKSSLVAEKPGACIAMSTTSGSVVFKFY</sequence>
<dbReference type="Proteomes" id="UP001153076">
    <property type="component" value="Unassembled WGS sequence"/>
</dbReference>
<accession>A0A9Q1KYD5</accession>
<dbReference type="EMBL" id="JAKOGI010000006">
    <property type="protein sequence ID" value="KAJ8451969.1"/>
    <property type="molecule type" value="Genomic_DNA"/>
</dbReference>
<dbReference type="AlphaFoldDB" id="A0A9Q1KYD5"/>
<keyword evidence="2" id="KW-1185">Reference proteome</keyword>
<evidence type="ECO:0000313" key="1">
    <source>
        <dbReference type="EMBL" id="KAJ8451969.1"/>
    </source>
</evidence>
<reference evidence="1" key="1">
    <citation type="submission" date="2022-04" db="EMBL/GenBank/DDBJ databases">
        <title>Carnegiea gigantea Genome sequencing and assembly v2.</title>
        <authorList>
            <person name="Copetti D."/>
            <person name="Sanderson M.J."/>
            <person name="Burquez A."/>
            <person name="Wojciechowski M.F."/>
        </authorList>
    </citation>
    <scope>NUCLEOTIDE SEQUENCE</scope>
    <source>
        <strain evidence="1">SGP5-SGP5p</strain>
        <tissue evidence="1">Aerial part</tissue>
    </source>
</reference>
<evidence type="ECO:0000313" key="2">
    <source>
        <dbReference type="Proteomes" id="UP001153076"/>
    </source>
</evidence>
<proteinExistence type="predicted"/>
<comment type="caution">
    <text evidence="1">The sequence shown here is derived from an EMBL/GenBank/DDBJ whole genome shotgun (WGS) entry which is preliminary data.</text>
</comment>
<gene>
    <name evidence="1" type="ORF">Cgig2_016550</name>
</gene>
<organism evidence="1 2">
    <name type="scientific">Carnegiea gigantea</name>
    <dbReference type="NCBI Taxonomy" id="171969"/>
    <lineage>
        <taxon>Eukaryota</taxon>
        <taxon>Viridiplantae</taxon>
        <taxon>Streptophyta</taxon>
        <taxon>Embryophyta</taxon>
        <taxon>Tracheophyta</taxon>
        <taxon>Spermatophyta</taxon>
        <taxon>Magnoliopsida</taxon>
        <taxon>eudicotyledons</taxon>
        <taxon>Gunneridae</taxon>
        <taxon>Pentapetalae</taxon>
        <taxon>Caryophyllales</taxon>
        <taxon>Cactineae</taxon>
        <taxon>Cactaceae</taxon>
        <taxon>Cactoideae</taxon>
        <taxon>Echinocereeae</taxon>
        <taxon>Carnegiea</taxon>
    </lineage>
</organism>
<protein>
    <submittedName>
        <fullName evidence="1">Uncharacterized protein</fullName>
    </submittedName>
</protein>